<name>A0AA49GIX6_9BACT</name>
<dbReference type="NCBIfam" id="TIGR01764">
    <property type="entry name" value="excise"/>
    <property type="match status" value="1"/>
</dbReference>
<evidence type="ECO:0000259" key="1">
    <source>
        <dbReference type="Pfam" id="PF12728"/>
    </source>
</evidence>
<reference evidence="2" key="2">
    <citation type="journal article" date="2024" name="Antonie Van Leeuwenhoek">
        <title>Roseihalotalea indica gen. nov., sp. nov., a halophilic Bacteroidetes from mesopelagic Southwest Indian Ocean with higher carbohydrate metabolic potential.</title>
        <authorList>
            <person name="Chen B."/>
            <person name="Zhang M."/>
            <person name="Lin D."/>
            <person name="Ye J."/>
            <person name="Tang K."/>
        </authorList>
    </citation>
    <scope>NUCLEOTIDE SEQUENCE</scope>
    <source>
        <strain evidence="2">TK19036</strain>
    </source>
</reference>
<dbReference type="AlphaFoldDB" id="A0AA49GIX6"/>
<protein>
    <submittedName>
        <fullName evidence="2">Helix-turn-helix domain-containing protein</fullName>
    </submittedName>
</protein>
<proteinExistence type="predicted"/>
<dbReference type="InterPro" id="IPR010093">
    <property type="entry name" value="SinI_DNA-bd"/>
</dbReference>
<dbReference type="EMBL" id="CP120682">
    <property type="protein sequence ID" value="WKN35057.1"/>
    <property type="molecule type" value="Genomic_DNA"/>
</dbReference>
<gene>
    <name evidence="2" type="ORF">K4G66_22015</name>
</gene>
<dbReference type="InterPro" id="IPR041657">
    <property type="entry name" value="HTH_17"/>
</dbReference>
<dbReference type="SUPFAM" id="SSF46955">
    <property type="entry name" value="Putative DNA-binding domain"/>
    <property type="match status" value="1"/>
</dbReference>
<dbReference type="InterPro" id="IPR009061">
    <property type="entry name" value="DNA-bd_dom_put_sf"/>
</dbReference>
<dbReference type="GO" id="GO:0003677">
    <property type="term" value="F:DNA binding"/>
    <property type="evidence" value="ECO:0007669"/>
    <property type="project" value="InterPro"/>
</dbReference>
<dbReference type="Pfam" id="PF12728">
    <property type="entry name" value="HTH_17"/>
    <property type="match status" value="1"/>
</dbReference>
<organism evidence="2">
    <name type="scientific">Roseihalotalea indica</name>
    <dbReference type="NCBI Taxonomy" id="2867963"/>
    <lineage>
        <taxon>Bacteria</taxon>
        <taxon>Pseudomonadati</taxon>
        <taxon>Bacteroidota</taxon>
        <taxon>Cytophagia</taxon>
        <taxon>Cytophagales</taxon>
        <taxon>Catalimonadaceae</taxon>
        <taxon>Roseihalotalea</taxon>
    </lineage>
</organism>
<accession>A0AA49GIX6</accession>
<evidence type="ECO:0000313" key="2">
    <source>
        <dbReference type="EMBL" id="WKN35057.1"/>
    </source>
</evidence>
<feature type="domain" description="Helix-turn-helix" evidence="1">
    <location>
        <begin position="42"/>
        <end position="91"/>
    </location>
</feature>
<sequence>MENLVFTQLSIPEIRQLLRQELENYFESGIPSRVTETESNNLLTVQEAASFLNLAVPTIYGLVSRREIPFSKKGKRLYFLKEELTEWVQTGRKRTVAEIEKEVRQ</sequence>
<reference evidence="2" key="1">
    <citation type="journal article" date="2023" name="Comput. Struct. Biotechnol. J.">
        <title>Discovery of a novel marine Bacteroidetes with a rich repertoire of carbohydrate-active enzymes.</title>
        <authorList>
            <person name="Chen B."/>
            <person name="Liu G."/>
            <person name="Chen Q."/>
            <person name="Wang H."/>
            <person name="Liu L."/>
            <person name="Tang K."/>
        </authorList>
    </citation>
    <scope>NUCLEOTIDE SEQUENCE</scope>
    <source>
        <strain evidence="2">TK19036</strain>
    </source>
</reference>